<dbReference type="Proteomes" id="UP000799429">
    <property type="component" value="Unassembled WGS sequence"/>
</dbReference>
<evidence type="ECO:0000313" key="5">
    <source>
        <dbReference type="EMBL" id="KAF2838530.1"/>
    </source>
</evidence>
<dbReference type="Gene3D" id="1.10.287.3490">
    <property type="match status" value="1"/>
</dbReference>
<evidence type="ECO:0000256" key="1">
    <source>
        <dbReference type="ARBA" id="ARBA00004123"/>
    </source>
</evidence>
<comment type="similarity">
    <text evidence="2 4">Belongs to the Mediator complex subunit 11 family.</text>
</comment>
<reference evidence="5" key="1">
    <citation type="journal article" date="2020" name="Stud. Mycol.">
        <title>101 Dothideomycetes genomes: a test case for predicting lifestyles and emergence of pathogens.</title>
        <authorList>
            <person name="Haridas S."/>
            <person name="Albert R."/>
            <person name="Binder M."/>
            <person name="Bloem J."/>
            <person name="Labutti K."/>
            <person name="Salamov A."/>
            <person name="Andreopoulos B."/>
            <person name="Baker S."/>
            <person name="Barry K."/>
            <person name="Bills G."/>
            <person name="Bluhm B."/>
            <person name="Cannon C."/>
            <person name="Castanera R."/>
            <person name="Culley D."/>
            <person name="Daum C."/>
            <person name="Ezra D."/>
            <person name="Gonzalez J."/>
            <person name="Henrissat B."/>
            <person name="Kuo A."/>
            <person name="Liang C."/>
            <person name="Lipzen A."/>
            <person name="Lutzoni F."/>
            <person name="Magnuson J."/>
            <person name="Mondo S."/>
            <person name="Nolan M."/>
            <person name="Ohm R."/>
            <person name="Pangilinan J."/>
            <person name="Park H.-J."/>
            <person name="Ramirez L."/>
            <person name="Alfaro M."/>
            <person name="Sun H."/>
            <person name="Tritt A."/>
            <person name="Yoshinaga Y."/>
            <person name="Zwiers L.-H."/>
            <person name="Turgeon B."/>
            <person name="Goodwin S."/>
            <person name="Spatafora J."/>
            <person name="Crous P."/>
            <person name="Grigoriev I."/>
        </authorList>
    </citation>
    <scope>NUCLEOTIDE SEQUENCE</scope>
    <source>
        <strain evidence="5">CBS 101060</strain>
    </source>
</reference>
<protein>
    <recommendedName>
        <fullName evidence="4">Mediator of RNA polymerase II transcription subunit 11</fullName>
    </recommendedName>
    <alternativeName>
        <fullName evidence="4">Mediator complex subunit 11</fullName>
    </alternativeName>
</protein>
<keyword evidence="6" id="KW-1185">Reference proteome</keyword>
<organism evidence="5 6">
    <name type="scientific">Patellaria atrata CBS 101060</name>
    <dbReference type="NCBI Taxonomy" id="1346257"/>
    <lineage>
        <taxon>Eukaryota</taxon>
        <taxon>Fungi</taxon>
        <taxon>Dikarya</taxon>
        <taxon>Ascomycota</taxon>
        <taxon>Pezizomycotina</taxon>
        <taxon>Dothideomycetes</taxon>
        <taxon>Dothideomycetes incertae sedis</taxon>
        <taxon>Patellariales</taxon>
        <taxon>Patellariaceae</taxon>
        <taxon>Patellaria</taxon>
    </lineage>
</organism>
<keyword evidence="4" id="KW-0805">Transcription regulation</keyword>
<dbReference type="OrthoDB" id="5418434at2759"/>
<keyword evidence="3 4" id="KW-0539">Nucleus</keyword>
<comment type="subcellular location">
    <subcellularLocation>
        <location evidence="1 4">Nucleus</location>
    </subcellularLocation>
</comment>
<evidence type="ECO:0000256" key="2">
    <source>
        <dbReference type="ARBA" id="ARBA00008186"/>
    </source>
</evidence>
<keyword evidence="4" id="KW-0010">Activator</keyword>
<accession>A0A9P4VQN6</accession>
<dbReference type="Pfam" id="PF10280">
    <property type="entry name" value="Med11"/>
    <property type="match status" value="1"/>
</dbReference>
<dbReference type="EMBL" id="MU006096">
    <property type="protein sequence ID" value="KAF2838530.1"/>
    <property type="molecule type" value="Genomic_DNA"/>
</dbReference>
<comment type="caution">
    <text evidence="5">The sequence shown here is derived from an EMBL/GenBank/DDBJ whole genome shotgun (WGS) entry which is preliminary data.</text>
</comment>
<dbReference type="GO" id="GO:0006357">
    <property type="term" value="P:regulation of transcription by RNA polymerase II"/>
    <property type="evidence" value="ECO:0007669"/>
    <property type="project" value="InterPro"/>
</dbReference>
<dbReference type="AlphaFoldDB" id="A0A9P4VQN6"/>
<dbReference type="GO" id="GO:0016592">
    <property type="term" value="C:mediator complex"/>
    <property type="evidence" value="ECO:0007669"/>
    <property type="project" value="InterPro"/>
</dbReference>
<dbReference type="GO" id="GO:0003712">
    <property type="term" value="F:transcription coregulator activity"/>
    <property type="evidence" value="ECO:0007669"/>
    <property type="project" value="InterPro"/>
</dbReference>
<name>A0A9P4VQN6_9PEZI</name>
<sequence length="159" mass="16675">MSQSSPSSKPHAEVAAANIRALNDINKSIPVLLSSSGQAIASLTLGSSASPSSAKADFMTYTTTFFTTVSSVSTSLHAQVRALETQGIIPPSSAADDGNMTTNGKLGNLDVSWLNSRVADKVCVGKEGEVWAEIRTELEKVATEKGLDVKSGEEKMELD</sequence>
<gene>
    <name evidence="4" type="primary">MED11</name>
    <name evidence="5" type="ORF">M501DRAFT_1004275</name>
</gene>
<comment type="subunit">
    <text evidence="4">Component of the Mediator complex.</text>
</comment>
<evidence type="ECO:0000256" key="3">
    <source>
        <dbReference type="ARBA" id="ARBA00023242"/>
    </source>
</evidence>
<dbReference type="InterPro" id="IPR019404">
    <property type="entry name" value="Mediator_Med11"/>
</dbReference>
<comment type="function">
    <text evidence="4">Component of the Mediator complex, a coactivator involved in the regulated transcription of nearly all RNA polymerase II-dependent genes. Mediator functions as a bridge to convey information from gene-specific regulatory proteins to the basal RNA polymerase II transcription machinery. Mediator is recruited to promoters by direct interactions with regulatory proteins and serves as a scaffold for the assembly of a functional pre-initiation complex with RNA polymerase II and the general transcription factors.</text>
</comment>
<keyword evidence="4" id="KW-0804">Transcription</keyword>
<evidence type="ECO:0000313" key="6">
    <source>
        <dbReference type="Proteomes" id="UP000799429"/>
    </source>
</evidence>
<evidence type="ECO:0000256" key="4">
    <source>
        <dbReference type="RuleBase" id="RU364147"/>
    </source>
</evidence>
<proteinExistence type="inferred from homology"/>